<keyword evidence="6 7" id="KW-0414">Isoprene biosynthesis</keyword>
<name>A0A2R4XK42_9BURK</name>
<dbReference type="SUPFAM" id="SSF53448">
    <property type="entry name" value="Nucleotide-diphospho-sugar transferases"/>
    <property type="match status" value="1"/>
</dbReference>
<evidence type="ECO:0000256" key="2">
    <source>
        <dbReference type="ARBA" id="ARBA00004787"/>
    </source>
</evidence>
<dbReference type="FunFam" id="3.90.550.10:FF:000003">
    <property type="entry name" value="2-C-methyl-D-erythritol 4-phosphate cytidylyltransferase"/>
    <property type="match status" value="1"/>
</dbReference>
<feature type="site" description="Transition state stabilizer" evidence="7">
    <location>
        <position position="53"/>
    </location>
</feature>
<evidence type="ECO:0000313" key="9">
    <source>
        <dbReference type="EMBL" id="AWB34069.1"/>
    </source>
</evidence>
<comment type="function">
    <text evidence="7">Catalyzes the formation of 4-diphosphocytidyl-2-C-methyl-D-erythritol from CTP and 2-C-methyl-D-erythritol 4-phosphate (MEP).</text>
</comment>
<dbReference type="GO" id="GO:0019288">
    <property type="term" value="P:isopentenyl diphosphate biosynthetic process, methylerythritol 4-phosphate pathway"/>
    <property type="evidence" value="ECO:0007669"/>
    <property type="project" value="UniProtKB-UniRule"/>
</dbReference>
<feature type="site" description="Positions MEP for the nucleophilic attack" evidence="7">
    <location>
        <position position="250"/>
    </location>
</feature>
<dbReference type="InterPro" id="IPR029044">
    <property type="entry name" value="Nucleotide-diphossugar_trans"/>
</dbReference>
<dbReference type="UniPathway" id="UPA00056">
    <property type="reaction ID" value="UER00093"/>
</dbReference>
<keyword evidence="10" id="KW-1185">Reference proteome</keyword>
<dbReference type="KEGG" id="boz:DBV39_10475"/>
<evidence type="ECO:0000256" key="6">
    <source>
        <dbReference type="ARBA" id="ARBA00023229"/>
    </source>
</evidence>
<evidence type="ECO:0000313" key="10">
    <source>
        <dbReference type="Proteomes" id="UP000244571"/>
    </source>
</evidence>
<feature type="site" description="Positions MEP for the nucleophilic attack" evidence="7">
    <location>
        <position position="194"/>
    </location>
</feature>
<dbReference type="InterPro" id="IPR001228">
    <property type="entry name" value="IspD"/>
</dbReference>
<dbReference type="HAMAP" id="MF_00108">
    <property type="entry name" value="IspD"/>
    <property type="match status" value="1"/>
</dbReference>
<feature type="site" description="Transition state stabilizer" evidence="7">
    <location>
        <position position="42"/>
    </location>
</feature>
<evidence type="ECO:0000256" key="3">
    <source>
        <dbReference type="ARBA" id="ARBA00009789"/>
    </source>
</evidence>
<comment type="catalytic activity">
    <reaction evidence="1 7">
        <text>2-C-methyl-D-erythritol 4-phosphate + CTP + H(+) = 4-CDP-2-C-methyl-D-erythritol + diphosphate</text>
        <dbReference type="Rhea" id="RHEA:13429"/>
        <dbReference type="ChEBI" id="CHEBI:15378"/>
        <dbReference type="ChEBI" id="CHEBI:33019"/>
        <dbReference type="ChEBI" id="CHEBI:37563"/>
        <dbReference type="ChEBI" id="CHEBI:57823"/>
        <dbReference type="ChEBI" id="CHEBI:58262"/>
        <dbReference type="EC" id="2.7.7.60"/>
    </reaction>
</comment>
<sequence>MTSNSTAPLDVHNTQDPGGDVNTLQPEPRIVAIVPAGGVGQRASSGLETPVPKQYRTIREHPMLRVSVQALLGDSQISQVYVSVQADDGYAQSAICGLDRVRVTRTAGQTRALTVLNTIDMLLEHKLVRDVDWVLVHDAARPGLPLDALRRLVSACLESGWGGLLALPATDTVKLAAPQSTVASRQLIQTTIDRNRVWLAQTPQMYRARVLQQALAGAIASGFDVTDESSAIEWAGQPSQLVRGDVANFKVTWPEDFEMIERYVK</sequence>
<evidence type="ECO:0000256" key="4">
    <source>
        <dbReference type="ARBA" id="ARBA00022679"/>
    </source>
</evidence>
<dbReference type="CDD" id="cd02516">
    <property type="entry name" value="CDP-ME_synthetase"/>
    <property type="match status" value="1"/>
</dbReference>
<evidence type="ECO:0000256" key="7">
    <source>
        <dbReference type="HAMAP-Rule" id="MF_00108"/>
    </source>
</evidence>
<evidence type="ECO:0000256" key="8">
    <source>
        <dbReference type="SAM" id="MobiDB-lite"/>
    </source>
</evidence>
<dbReference type="Pfam" id="PF01128">
    <property type="entry name" value="IspD"/>
    <property type="match status" value="1"/>
</dbReference>
<dbReference type="GO" id="GO:0050518">
    <property type="term" value="F:2-C-methyl-D-erythritol 4-phosphate cytidylyltransferase activity"/>
    <property type="evidence" value="ECO:0007669"/>
    <property type="project" value="UniProtKB-UniRule"/>
</dbReference>
<accession>A0A2R4XK42</accession>
<dbReference type="InterPro" id="IPR034683">
    <property type="entry name" value="IspD/TarI"/>
</dbReference>
<dbReference type="PANTHER" id="PTHR32125">
    <property type="entry name" value="2-C-METHYL-D-ERYTHRITOL 4-PHOSPHATE CYTIDYLYLTRANSFERASE, CHLOROPLASTIC"/>
    <property type="match status" value="1"/>
</dbReference>
<dbReference type="InterPro" id="IPR018294">
    <property type="entry name" value="ISPD_synthase_CS"/>
</dbReference>
<feature type="region of interest" description="Disordered" evidence="8">
    <location>
        <begin position="1"/>
        <end position="24"/>
    </location>
</feature>
<protein>
    <recommendedName>
        <fullName evidence="7">2-C-methyl-D-erythritol 4-phosphate cytidylyltransferase</fullName>
        <ecNumber evidence="7">2.7.7.60</ecNumber>
    </recommendedName>
    <alternativeName>
        <fullName evidence="7">4-diphosphocytidyl-2C-methyl-D-erythritol synthase</fullName>
    </alternativeName>
    <alternativeName>
        <fullName evidence="7">MEP cytidylyltransferase</fullName>
        <shortName evidence="7">MCT</shortName>
    </alternativeName>
</protein>
<dbReference type="Gene3D" id="3.90.550.10">
    <property type="entry name" value="Spore Coat Polysaccharide Biosynthesis Protein SpsA, Chain A"/>
    <property type="match status" value="1"/>
</dbReference>
<evidence type="ECO:0000256" key="1">
    <source>
        <dbReference type="ARBA" id="ARBA00001282"/>
    </source>
</evidence>
<keyword evidence="5 7" id="KW-0548">Nucleotidyltransferase</keyword>
<dbReference type="OrthoDB" id="9806837at2"/>
<dbReference type="InterPro" id="IPR050088">
    <property type="entry name" value="IspD/TarI_cytidylyltransf_bact"/>
</dbReference>
<comment type="similarity">
    <text evidence="3 7">Belongs to the IspD/TarI cytidylyltransferase family. IspD subfamily.</text>
</comment>
<dbReference type="PANTHER" id="PTHR32125:SF4">
    <property type="entry name" value="2-C-METHYL-D-ERYTHRITOL 4-PHOSPHATE CYTIDYLYLTRANSFERASE, CHLOROPLASTIC"/>
    <property type="match status" value="1"/>
</dbReference>
<reference evidence="9 10" key="1">
    <citation type="submission" date="2018-04" db="EMBL/GenBank/DDBJ databases">
        <title>Bordetella sp. HZ20 isolated from seawater.</title>
        <authorList>
            <person name="Sun C."/>
        </authorList>
    </citation>
    <scope>NUCLEOTIDE SEQUENCE [LARGE SCALE GENOMIC DNA]</scope>
    <source>
        <strain evidence="9 10">HZ20</strain>
    </source>
</reference>
<keyword evidence="4 7" id="KW-0808">Transferase</keyword>
<feature type="compositionally biased region" description="Polar residues" evidence="8">
    <location>
        <begin position="1"/>
        <end position="16"/>
    </location>
</feature>
<dbReference type="EC" id="2.7.7.60" evidence="7"/>
<evidence type="ECO:0000256" key="5">
    <source>
        <dbReference type="ARBA" id="ARBA00022695"/>
    </source>
</evidence>
<organism evidence="9 10">
    <name type="scientific">Orrella marina</name>
    <dbReference type="NCBI Taxonomy" id="2163011"/>
    <lineage>
        <taxon>Bacteria</taxon>
        <taxon>Pseudomonadati</taxon>
        <taxon>Pseudomonadota</taxon>
        <taxon>Betaproteobacteria</taxon>
        <taxon>Burkholderiales</taxon>
        <taxon>Alcaligenaceae</taxon>
        <taxon>Orrella</taxon>
    </lineage>
</organism>
<dbReference type="Proteomes" id="UP000244571">
    <property type="component" value="Chromosome"/>
</dbReference>
<dbReference type="RefSeq" id="WP_108621485.1">
    <property type="nucleotide sequence ID" value="NZ_CP028901.1"/>
</dbReference>
<dbReference type="PROSITE" id="PS01295">
    <property type="entry name" value="ISPD"/>
    <property type="match status" value="1"/>
</dbReference>
<gene>
    <name evidence="7" type="primary">ispD</name>
    <name evidence="9" type="ORF">DBV39_10475</name>
</gene>
<dbReference type="AlphaFoldDB" id="A0A2R4XK42"/>
<comment type="pathway">
    <text evidence="2 7">Isoprenoid biosynthesis; isopentenyl diphosphate biosynthesis via DXP pathway; isopentenyl diphosphate from 1-deoxy-D-xylulose 5-phosphate: step 2/6.</text>
</comment>
<proteinExistence type="inferred from homology"/>
<dbReference type="EMBL" id="CP028901">
    <property type="protein sequence ID" value="AWB34069.1"/>
    <property type="molecule type" value="Genomic_DNA"/>
</dbReference>